<proteinExistence type="predicted"/>
<dbReference type="InterPro" id="IPR029234">
    <property type="entry name" value="CIMIP4"/>
</dbReference>
<name>F1SKL3_PIG</name>
<dbReference type="eggNOG" id="ENOG502S4AW">
    <property type="taxonomic scope" value="Eukaryota"/>
</dbReference>
<gene>
    <name evidence="2 4" type="primary">CIMIP4</name>
</gene>
<dbReference type="FunCoup" id="F1SKL3">
    <property type="interactions" value="359"/>
</dbReference>
<dbReference type="Proteomes" id="UP000008227">
    <property type="component" value="Chromosome 5"/>
</dbReference>
<sequence>MPRLKQAWILNPLSRVRGCTCVPAQQRRHQPPCIAVETLGGNVFIGKIWGTTTLARGHVNKEDQQDTDPWRTACSPLDSSKFKYQVPVSQQPSLYRGDSPRGSSLGQASLEEIRPPPPSTISGASPCRDSQLGSLKNGSYRPSSRESRASSRVGAQLCQGLEEDPRSGAQGQRSSSIPNNIRHKFGSNVVDQLVSEEQVQRALGEAREGPKRASSWPSRIQSPADVTSIFSDYYDLGYHMRSNFFQGAPQETKSLMKASYTPEVIEKSVRDIEHWHGRKTDDLGRWHQKNAMNMNLQKALDEKEKSKNKNSKK</sequence>
<dbReference type="STRING" id="9823.ENSSSCP00000000136"/>
<dbReference type="InParanoid" id="F1SKL3"/>
<reference evidence="3" key="1">
    <citation type="submission" date="2009-11" db="EMBL/GenBank/DDBJ databases">
        <authorList>
            <consortium name="Porcine genome sequencing project"/>
        </authorList>
    </citation>
    <scope>NUCLEOTIDE SEQUENCE [LARGE SCALE GENOMIC DNA]</scope>
    <source>
        <strain evidence="3">Duroc</strain>
    </source>
</reference>
<dbReference type="Pfam" id="PF15400">
    <property type="entry name" value="TEX33"/>
    <property type="match status" value="1"/>
</dbReference>
<dbReference type="PANTHER" id="PTHR31702">
    <property type="entry name" value="TESTIS-EXPRESSED PROTEIN 33"/>
    <property type="match status" value="1"/>
</dbReference>
<dbReference type="GeneTree" id="ENSGT00390000013198"/>
<dbReference type="Bgee" id="ENSSSCG00000000132">
    <property type="expression patterns" value="Expressed in testis and 4 other cell types or tissues"/>
</dbReference>
<reference evidence="2" key="2">
    <citation type="journal article" date="2020" name="Gigascience">
        <title>An improved pig reference genome sequence to enable pig genetics and genomics research.</title>
        <authorList>
            <person name="Warr A."/>
            <person name="Affara N."/>
            <person name="Aken B."/>
            <person name="Beiki H."/>
            <person name="Bickhart D.M."/>
            <person name="Billis K."/>
            <person name="Chow W."/>
            <person name="Eory L."/>
            <person name="Finlayson H.A."/>
            <person name="Flicek P."/>
            <person name="Giron C.G."/>
            <person name="Griffin D.K."/>
            <person name="Hall R."/>
            <person name="Hannum G."/>
            <person name="Hourlier T."/>
            <person name="Howe K."/>
            <person name="Hume D.A."/>
            <person name="Izuogu O."/>
            <person name="Kim K."/>
            <person name="Koren S."/>
            <person name="Liu H."/>
            <person name="Manchanda N."/>
            <person name="Martin F.J."/>
            <person name="Nonneman D.J."/>
            <person name="O'Connor R.E."/>
            <person name="Phillippy A.M."/>
            <person name="Rohrer G.A."/>
            <person name="Rosen B.D."/>
            <person name="Rund L.A."/>
            <person name="Sargent C.A."/>
            <person name="Schook L.B."/>
            <person name="Schroeder S.G."/>
            <person name="Schwartz A.S."/>
            <person name="Skinner B.M."/>
            <person name="Talbot R."/>
            <person name="Tseng E."/>
            <person name="Tuggle C.K."/>
            <person name="Watson M."/>
            <person name="Smith T.P.L."/>
            <person name="Archibald A.L."/>
        </authorList>
    </citation>
    <scope>NUCLEOTIDE SEQUENCE [LARGE SCALE GENOMIC DNA]</scope>
    <source>
        <strain evidence="2">Duroc</strain>
    </source>
</reference>
<dbReference type="PANTHER" id="PTHR31702:SF2">
    <property type="entry name" value="TESTIS-EXPRESSED PROTEIN 33"/>
    <property type="match status" value="1"/>
</dbReference>
<dbReference type="AlphaFoldDB" id="F1SKL3"/>
<evidence type="ECO:0000313" key="2">
    <source>
        <dbReference type="Ensembl" id="ENSSSCP00000000136.5"/>
    </source>
</evidence>
<feature type="compositionally biased region" description="Polar residues" evidence="1">
    <location>
        <begin position="169"/>
        <end position="179"/>
    </location>
</feature>
<reference evidence="2" key="4">
    <citation type="submission" date="2025-09" db="UniProtKB">
        <authorList>
            <consortium name="Ensembl"/>
        </authorList>
    </citation>
    <scope>IDENTIFICATION</scope>
</reference>
<organism evidence="2 3">
    <name type="scientific">Sus scrofa</name>
    <name type="common">Pig</name>
    <dbReference type="NCBI Taxonomy" id="9823"/>
    <lineage>
        <taxon>Eukaryota</taxon>
        <taxon>Metazoa</taxon>
        <taxon>Chordata</taxon>
        <taxon>Craniata</taxon>
        <taxon>Vertebrata</taxon>
        <taxon>Euteleostomi</taxon>
        <taxon>Mammalia</taxon>
        <taxon>Eutheria</taxon>
        <taxon>Laurasiatheria</taxon>
        <taxon>Artiodactyla</taxon>
        <taxon>Suina</taxon>
        <taxon>Suidae</taxon>
        <taxon>Sus</taxon>
    </lineage>
</organism>
<dbReference type="VGNC" id="VGNC:93899">
    <property type="gene designation" value="CIMIP4"/>
</dbReference>
<keyword evidence="3" id="KW-1185">Reference proteome</keyword>
<dbReference type="HOGENOM" id="CLU_086691_0_0_1"/>
<dbReference type="GO" id="GO:0036126">
    <property type="term" value="C:sperm flagellum"/>
    <property type="evidence" value="ECO:0007669"/>
    <property type="project" value="Ensembl"/>
</dbReference>
<evidence type="ECO:0000313" key="3">
    <source>
        <dbReference type="Proteomes" id="UP000008227"/>
    </source>
</evidence>
<accession>F1SKL3</accession>
<dbReference type="Ensembl" id="ENSSSCT00000000138.5">
    <property type="protein sequence ID" value="ENSSSCP00000000136.5"/>
    <property type="gene ID" value="ENSSSCG00000000132.5"/>
</dbReference>
<evidence type="ECO:0000313" key="4">
    <source>
        <dbReference type="VGNC" id="VGNC:93899"/>
    </source>
</evidence>
<feature type="region of interest" description="Disordered" evidence="1">
    <location>
        <begin position="91"/>
        <end position="182"/>
    </location>
</feature>
<reference evidence="2" key="3">
    <citation type="submission" date="2025-08" db="UniProtKB">
        <authorList>
            <consortium name="Ensembl"/>
        </authorList>
    </citation>
    <scope>IDENTIFICATION</scope>
</reference>
<evidence type="ECO:0000256" key="1">
    <source>
        <dbReference type="SAM" id="MobiDB-lite"/>
    </source>
</evidence>
<protein>
    <submittedName>
        <fullName evidence="2">Ciliary microtubule inner protein 4</fullName>
    </submittedName>
</protein>